<keyword evidence="7" id="KW-0812">Transmembrane</keyword>
<keyword evidence="6" id="KW-0106">Calcium</keyword>
<dbReference type="OrthoDB" id="9760084at2"/>
<dbReference type="Pfam" id="PF01804">
    <property type="entry name" value="Penicil_amidase"/>
    <property type="match status" value="1"/>
</dbReference>
<dbReference type="PIRSF" id="PIRSF001227">
    <property type="entry name" value="Pen_acylase"/>
    <property type="match status" value="1"/>
</dbReference>
<feature type="binding site" evidence="6">
    <location>
        <position position="321"/>
    </location>
    <ligand>
        <name>Ca(2+)</name>
        <dbReference type="ChEBI" id="CHEBI:29108"/>
    </ligand>
</feature>
<dbReference type="InterPro" id="IPR043147">
    <property type="entry name" value="Penicillin_amidase_A-knob"/>
</dbReference>
<feature type="binding site" evidence="6">
    <location>
        <position position="190"/>
    </location>
    <ligand>
        <name>Ca(2+)</name>
        <dbReference type="ChEBI" id="CHEBI:29108"/>
    </ligand>
</feature>
<dbReference type="GO" id="GO:0016811">
    <property type="term" value="F:hydrolase activity, acting on carbon-nitrogen (but not peptide) bonds, in linear amides"/>
    <property type="evidence" value="ECO:0007669"/>
    <property type="project" value="InterPro"/>
</dbReference>
<dbReference type="Gene3D" id="2.30.120.10">
    <property type="match status" value="1"/>
</dbReference>
<dbReference type="Gene3D" id="1.10.439.10">
    <property type="entry name" value="Penicillin Amidohydrolase, domain 1"/>
    <property type="match status" value="1"/>
</dbReference>
<dbReference type="CDD" id="cd03747">
    <property type="entry name" value="Ntn_PGA_like"/>
    <property type="match status" value="1"/>
</dbReference>
<evidence type="ECO:0000313" key="8">
    <source>
        <dbReference type="EMBL" id="SEB03929.1"/>
    </source>
</evidence>
<comment type="subunit">
    <text evidence="4">Heterodimer of an alpha subunit and a beta subunit processed from the same precursor.</text>
</comment>
<feature type="transmembrane region" description="Helical" evidence="7">
    <location>
        <begin position="7"/>
        <end position="28"/>
    </location>
</feature>
<keyword evidence="7" id="KW-0472">Membrane</keyword>
<dbReference type="EMBL" id="FNRM01000017">
    <property type="protein sequence ID" value="SEB03929.1"/>
    <property type="molecule type" value="Genomic_DNA"/>
</dbReference>
<evidence type="ECO:0000313" key="9">
    <source>
        <dbReference type="Proteomes" id="UP000198773"/>
    </source>
</evidence>
<dbReference type="Proteomes" id="UP000198773">
    <property type="component" value="Unassembled WGS sequence"/>
</dbReference>
<name>A0A1H4G2W1_ALKAM</name>
<dbReference type="GO" id="GO:0046872">
    <property type="term" value="F:metal ion binding"/>
    <property type="evidence" value="ECO:0007669"/>
    <property type="project" value="UniProtKB-KW"/>
</dbReference>
<dbReference type="PANTHER" id="PTHR34218">
    <property type="entry name" value="PEPTIDASE S45 PENICILLIN AMIDASE"/>
    <property type="match status" value="1"/>
</dbReference>
<evidence type="ECO:0000256" key="2">
    <source>
        <dbReference type="ARBA" id="ARBA00022801"/>
    </source>
</evidence>
<keyword evidence="7" id="KW-1133">Transmembrane helix</keyword>
<dbReference type="STRING" id="152573.SAMN04488051_1176"/>
<keyword evidence="2" id="KW-0378">Hydrolase</keyword>
<keyword evidence="6" id="KW-0479">Metal-binding</keyword>
<evidence type="ECO:0000256" key="7">
    <source>
        <dbReference type="SAM" id="Phobius"/>
    </source>
</evidence>
<dbReference type="InterPro" id="IPR023343">
    <property type="entry name" value="Penicillin_amidase_dom1"/>
</dbReference>
<evidence type="ECO:0000256" key="6">
    <source>
        <dbReference type="PIRSR" id="PIRSR001227-2"/>
    </source>
</evidence>
<evidence type="ECO:0000256" key="5">
    <source>
        <dbReference type="PIRSR" id="PIRSR001227-1"/>
    </source>
</evidence>
<comment type="similarity">
    <text evidence="1">Belongs to the peptidase S45 family.</text>
</comment>
<keyword evidence="9" id="KW-1185">Reference proteome</keyword>
<accession>A0A1H4G2W1</accession>
<evidence type="ECO:0000256" key="1">
    <source>
        <dbReference type="ARBA" id="ARBA00006586"/>
    </source>
</evidence>
<gene>
    <name evidence="8" type="ORF">SAMN04488051_1176</name>
</gene>
<evidence type="ECO:0000256" key="4">
    <source>
        <dbReference type="ARBA" id="ARBA00038735"/>
    </source>
</evidence>
<keyword evidence="3" id="KW-0865">Zymogen</keyword>
<protein>
    <submittedName>
        <fullName evidence="8">Penicillin amidase</fullName>
    </submittedName>
</protein>
<dbReference type="PANTHER" id="PTHR34218:SF4">
    <property type="entry name" value="ACYL-HOMOSERINE LACTONE ACYLASE QUIP"/>
    <property type="match status" value="1"/>
</dbReference>
<dbReference type="GO" id="GO:0017000">
    <property type="term" value="P:antibiotic biosynthetic process"/>
    <property type="evidence" value="ECO:0007669"/>
    <property type="project" value="InterPro"/>
</dbReference>
<feature type="active site" description="Nucleophile" evidence="5">
    <location>
        <position position="249"/>
    </location>
</feature>
<dbReference type="Gene3D" id="3.60.20.10">
    <property type="entry name" value="Glutamine Phosphoribosylpyrophosphate, subunit 1, domain 1"/>
    <property type="match status" value="1"/>
</dbReference>
<evidence type="ECO:0000256" key="3">
    <source>
        <dbReference type="ARBA" id="ARBA00023145"/>
    </source>
</evidence>
<feature type="binding site" evidence="6">
    <location>
        <position position="324"/>
    </location>
    <ligand>
        <name>Ca(2+)</name>
        <dbReference type="ChEBI" id="CHEBI:29108"/>
    </ligand>
</feature>
<dbReference type="SUPFAM" id="SSF56235">
    <property type="entry name" value="N-terminal nucleophile aminohydrolases (Ntn hydrolases)"/>
    <property type="match status" value="1"/>
</dbReference>
<dbReference type="InterPro" id="IPR029055">
    <property type="entry name" value="Ntn_hydrolases_N"/>
</dbReference>
<organism evidence="8 9">
    <name type="scientific">Alkalimonas amylolytica</name>
    <dbReference type="NCBI Taxonomy" id="152573"/>
    <lineage>
        <taxon>Bacteria</taxon>
        <taxon>Pseudomonadati</taxon>
        <taxon>Pseudomonadota</taxon>
        <taxon>Gammaproteobacteria</taxon>
        <taxon>Alkalimonas</taxon>
    </lineage>
</organism>
<dbReference type="InterPro" id="IPR014395">
    <property type="entry name" value="Pen/GL7ACA/AHL_acylase"/>
</dbReference>
<proteinExistence type="inferred from homology"/>
<reference evidence="8 9" key="1">
    <citation type="submission" date="2016-10" db="EMBL/GenBank/DDBJ databases">
        <authorList>
            <person name="de Groot N.N."/>
        </authorList>
    </citation>
    <scope>NUCLEOTIDE SEQUENCE [LARGE SCALE GENOMIC DNA]</scope>
    <source>
        <strain evidence="8 9">CGMCC 1.3430</strain>
    </source>
</reference>
<dbReference type="AlphaFoldDB" id="A0A1H4G2W1"/>
<dbReference type="InterPro" id="IPR043146">
    <property type="entry name" value="Penicillin_amidase_N_B-knob"/>
</dbReference>
<comment type="cofactor">
    <cofactor evidence="6">
        <name>Ca(2+)</name>
        <dbReference type="ChEBI" id="CHEBI:29108"/>
    </cofactor>
    <text evidence="6">Binds 1 Ca(2+) ion per dimer.</text>
</comment>
<sequence>MLVRYPLISRLFLFVILPLVIVVIWFGFSVLRSLPSYSSEYTVPFIDQPIEIHRDAYGVPKIIAKTDQDLFFAMGFVQAQDRLWQMEVNRRLGEGRLAEVLGASSVSTDISMRTYGLALAAEQAYISLASETKAVLQAYSDGVNAWVEQADKLPPEFSLFSLQPEPWRPVDSVLVGKMLALRLAFGIQQESDRQLAAAVLSPAQFANLYPGVVLETLPTEQIELISSQLNLGNAELSRDFGIGITGVGSNAWVVSGKHTDTGRPILAGDPHLAVPIPSYWYQAELNGPVLKAKGVTVPGLPVIVFGHNEFISWNGTNFSADAYDYVIEQIDPSRQNQYKTAQGWKSLQTRQETIHVRTAFPGRLRPPARPIMITVTSTENGPLIGYQNGDTSAMALKWTALQPEDQTMTALLQLNYASDWHSFRAALSLMVAPTINFLYADQLGNIGYAAAGHIPIRRNSTGILPTPQHKFAWTGMIPWEEMPQQFNPASGYIVNANQNNIPADYPYYVSYDWLDPARANRIEQLLQHYIDSGNKLTLDSMRKIQLDQLDMVAPRLIKRWCTDPEVEKKYTSLCSWDGNMQTDPAAAALYQLTLRHLTRTLFSSTFATINDRRLQQRWVGPRSFEDLPTRQQFKAALDQPELWCEPKPVGCRAETLVALGSATAELTRLQGSNSKDWAWHNLAPRIYENFLFSQSNASRSLFERKVPGVGSYDTVNVGGYRYDPLLGYQQFFGASYRQVIVSEAHGFSYHAVNSTGQSGHPFSSHYADQLSAFTAGQLIPPTDATRHLTLLRPHL</sequence>
<dbReference type="InterPro" id="IPR002692">
    <property type="entry name" value="S45"/>
</dbReference>
<dbReference type="Gene3D" id="1.10.1400.10">
    <property type="match status" value="1"/>
</dbReference>